<dbReference type="Pfam" id="PF01553">
    <property type="entry name" value="Acyltransferase"/>
    <property type="match status" value="1"/>
</dbReference>
<dbReference type="RefSeq" id="WP_152802475.1">
    <property type="nucleotide sequence ID" value="NZ_WHNX01000006.1"/>
</dbReference>
<keyword evidence="5" id="KW-1185">Reference proteome</keyword>
<evidence type="ECO:0000259" key="3">
    <source>
        <dbReference type="SMART" id="SM00563"/>
    </source>
</evidence>
<dbReference type="GO" id="GO:0003841">
    <property type="term" value="F:1-acylglycerol-3-phosphate O-acyltransferase activity"/>
    <property type="evidence" value="ECO:0007669"/>
    <property type="project" value="TreeGrafter"/>
</dbReference>
<proteinExistence type="predicted"/>
<keyword evidence="2 4" id="KW-0012">Acyltransferase</keyword>
<protein>
    <submittedName>
        <fullName evidence="4">1-acyl-sn-glycerol-3-phosphate acyltransferase</fullName>
    </submittedName>
</protein>
<evidence type="ECO:0000256" key="1">
    <source>
        <dbReference type="ARBA" id="ARBA00022679"/>
    </source>
</evidence>
<dbReference type="PANTHER" id="PTHR10434:SF40">
    <property type="entry name" value="1-ACYL-SN-GLYCEROL-3-PHOSPHATE ACYLTRANSFERASE"/>
    <property type="match status" value="1"/>
</dbReference>
<dbReference type="PANTHER" id="PTHR10434">
    <property type="entry name" value="1-ACYL-SN-GLYCEROL-3-PHOSPHATE ACYLTRANSFERASE"/>
    <property type="match status" value="1"/>
</dbReference>
<accession>A0A6A7K7M4</accession>
<dbReference type="CDD" id="cd07989">
    <property type="entry name" value="LPLAT_AGPAT-like"/>
    <property type="match status" value="1"/>
</dbReference>
<gene>
    <name evidence="4" type="ORF">GC105_05305</name>
</gene>
<dbReference type="Proteomes" id="UP000440004">
    <property type="component" value="Unassembled WGS sequence"/>
</dbReference>
<dbReference type="GO" id="GO:0006654">
    <property type="term" value="P:phosphatidic acid biosynthetic process"/>
    <property type="evidence" value="ECO:0007669"/>
    <property type="project" value="TreeGrafter"/>
</dbReference>
<feature type="domain" description="Phospholipid/glycerol acyltransferase" evidence="3">
    <location>
        <begin position="34"/>
        <end position="147"/>
    </location>
</feature>
<sequence length="192" mass="22004">MIYYMVRFIVNIYISMYYKFEVVGIDKIPDSGSLIICSNHIHWADPVIVACKSTTRQVHYLGKSELFKNNFISWFLKQLKVIPINRGKNDVGAIKNSLRVLKDKKTLGIFPEGTRVSSKEEKKPEAGMAMLAIKSKATVIPIGLIGNYKFRSKILINIGEPILLDEYHDKKVNKEKLEEISLEIMKEIKKLT</sequence>
<dbReference type="AlphaFoldDB" id="A0A6A7K7M4"/>
<keyword evidence="1 4" id="KW-0808">Transferase</keyword>
<dbReference type="SMART" id="SM00563">
    <property type="entry name" value="PlsC"/>
    <property type="match status" value="1"/>
</dbReference>
<evidence type="ECO:0000313" key="4">
    <source>
        <dbReference type="EMBL" id="MPW25207.1"/>
    </source>
</evidence>
<comment type="caution">
    <text evidence="4">The sequence shown here is derived from an EMBL/GenBank/DDBJ whole genome shotgun (WGS) entry which is preliminary data.</text>
</comment>
<name>A0A6A7K7M4_9FIRM</name>
<dbReference type="SUPFAM" id="SSF69593">
    <property type="entry name" value="Glycerol-3-phosphate (1)-acyltransferase"/>
    <property type="match status" value="1"/>
</dbReference>
<reference evidence="4 5" key="1">
    <citation type="submission" date="2019-10" db="EMBL/GenBank/DDBJ databases">
        <title>Alkalibaculum tamaniensis sp.nov., a new alkaliphilic acetogen, isolated on methoxylated aromatics from a mud volcano.</title>
        <authorList>
            <person name="Khomyakova M.A."/>
            <person name="Merkel A.Y."/>
            <person name="Bonch-Osmolovskaya E.A."/>
            <person name="Slobodkin A.I."/>
        </authorList>
    </citation>
    <scope>NUCLEOTIDE SEQUENCE [LARGE SCALE GENOMIC DNA]</scope>
    <source>
        <strain evidence="4 5">M08DMB</strain>
    </source>
</reference>
<dbReference type="EMBL" id="WHNX01000006">
    <property type="protein sequence ID" value="MPW25207.1"/>
    <property type="molecule type" value="Genomic_DNA"/>
</dbReference>
<evidence type="ECO:0000256" key="2">
    <source>
        <dbReference type="ARBA" id="ARBA00023315"/>
    </source>
</evidence>
<organism evidence="4 5">
    <name type="scientific">Alkalibaculum sporogenes</name>
    <dbReference type="NCBI Taxonomy" id="2655001"/>
    <lineage>
        <taxon>Bacteria</taxon>
        <taxon>Bacillati</taxon>
        <taxon>Bacillota</taxon>
        <taxon>Clostridia</taxon>
        <taxon>Eubacteriales</taxon>
        <taxon>Eubacteriaceae</taxon>
        <taxon>Alkalibaculum</taxon>
    </lineage>
</organism>
<evidence type="ECO:0000313" key="5">
    <source>
        <dbReference type="Proteomes" id="UP000440004"/>
    </source>
</evidence>
<dbReference type="InterPro" id="IPR002123">
    <property type="entry name" value="Plipid/glycerol_acylTrfase"/>
</dbReference>